<evidence type="ECO:0000256" key="1">
    <source>
        <dbReference type="SAM" id="MobiDB-lite"/>
    </source>
</evidence>
<dbReference type="RefSeq" id="WP_206712970.1">
    <property type="nucleotide sequence ID" value="NZ_CP071091.1"/>
</dbReference>
<gene>
    <name evidence="2" type="ORF">JY572_22610</name>
</gene>
<feature type="region of interest" description="Disordered" evidence="1">
    <location>
        <begin position="446"/>
        <end position="546"/>
    </location>
</feature>
<evidence type="ECO:0000313" key="3">
    <source>
        <dbReference type="Proteomes" id="UP000663090"/>
    </source>
</evidence>
<dbReference type="EMBL" id="CP071091">
    <property type="protein sequence ID" value="QSQ11213.1"/>
    <property type="molecule type" value="Genomic_DNA"/>
</dbReference>
<protein>
    <submittedName>
        <fullName evidence="2">Uncharacterized protein</fullName>
    </submittedName>
</protein>
<name>A0ABX7N482_9BACT</name>
<sequence length="652" mass="71026">MSTDWYFPPDHGGEENGLNDAGIEFFRSSGSLARETVQNSGDARDPDAQKPVRVSFTLLNLKREDFPGIGAFTDVVVRARDYVIGACDTEEERKANGEEFFKNALKLLEAPSIPVLRISDFNTTGLEGNEDGLMSPWYRLIRRQGTTSMHGAGGGTFGIGQRAPFAFSDLRTVFYGTRTKSGDSSLIGKSILCTFKDAEAQRRRAVGFWGQKNSGEAVTALRNAAVIPENFRRDHVGTDLYIAGFTRAGWMDEVSFSIIRNFFAALQAGQLEVELSGPGTPVRRIDASTVHAVIDESLAQTEASARPLAEKREVRAELEATRHYLSALTHPHGGAPVAGTLTRLGEVKLYLSLSDKAPSRVAFMRKPRILVFDRTQRAGLQGYAGVFICENDKGNWLLAKMEDPSHVKWERDRLKDGGSATLDEVNAFVRESLKKVAGLTQAGAQDIPDLGHYLPEDDSQRVGETGKGTQKTQKVTPKETGQKQQKAVRVLRNSKKRAKAVAKEDVPEPDLSGVDGPVGITGGQDSKTGEHGTNPGSRGDATRRREGKAISMRRLTDADVGFRSFYAGPRGQKLNLVVWSERSGEADIVLRAAGEAGKYPVTILSAEDAQSGALASCEGAALRRVALKAGERRRFLIRLEGDPHVALTVEVR</sequence>
<organism evidence="2 3">
    <name type="scientific">Myxococcus landrumensis</name>
    <dbReference type="NCBI Taxonomy" id="2813577"/>
    <lineage>
        <taxon>Bacteria</taxon>
        <taxon>Pseudomonadati</taxon>
        <taxon>Myxococcota</taxon>
        <taxon>Myxococcia</taxon>
        <taxon>Myxococcales</taxon>
        <taxon>Cystobacterineae</taxon>
        <taxon>Myxococcaceae</taxon>
        <taxon>Myxococcus</taxon>
    </lineage>
</organism>
<dbReference type="Proteomes" id="UP000663090">
    <property type="component" value="Chromosome"/>
</dbReference>
<reference evidence="2 3" key="1">
    <citation type="submission" date="2021-02" db="EMBL/GenBank/DDBJ databases">
        <title>De Novo genome assembly of isolated myxobacteria.</title>
        <authorList>
            <person name="Stevens D.C."/>
        </authorList>
    </citation>
    <scope>NUCLEOTIDE SEQUENCE [LARGE SCALE GENOMIC DNA]</scope>
    <source>
        <strain evidence="2 3">SCHIC003</strain>
    </source>
</reference>
<keyword evidence="3" id="KW-1185">Reference proteome</keyword>
<evidence type="ECO:0000313" key="2">
    <source>
        <dbReference type="EMBL" id="QSQ11213.1"/>
    </source>
</evidence>
<accession>A0ABX7N482</accession>
<proteinExistence type="predicted"/>